<name>A0A9C7L981_9BACI</name>
<evidence type="ECO:0000256" key="1">
    <source>
        <dbReference type="SAM" id="Phobius"/>
    </source>
</evidence>
<dbReference type="Proteomes" id="UP000789845">
    <property type="component" value="Unassembled WGS sequence"/>
</dbReference>
<dbReference type="Pfam" id="PF02517">
    <property type="entry name" value="Rce1-like"/>
    <property type="match status" value="1"/>
</dbReference>
<keyword evidence="1" id="KW-0812">Transmembrane</keyword>
<dbReference type="EMBL" id="CAKJTG010000003">
    <property type="protein sequence ID" value="CAG9607037.1"/>
    <property type="molecule type" value="Genomic_DNA"/>
</dbReference>
<feature type="transmembrane region" description="Helical" evidence="1">
    <location>
        <begin position="102"/>
        <end position="122"/>
    </location>
</feature>
<dbReference type="AlphaFoldDB" id="A0A9C7L981"/>
<reference evidence="3" key="1">
    <citation type="submission" date="2021-10" db="EMBL/GenBank/DDBJ databases">
        <authorList>
            <person name="Criscuolo A."/>
        </authorList>
    </citation>
    <scope>NUCLEOTIDE SEQUENCE</scope>
    <source>
        <strain evidence="3">CIP111885</strain>
    </source>
</reference>
<comment type="caution">
    <text evidence="3">The sequence shown here is derived from an EMBL/GenBank/DDBJ whole genome shotgun (WGS) entry which is preliminary data.</text>
</comment>
<protein>
    <recommendedName>
        <fullName evidence="2">CAAX prenyl protease 2/Lysostaphin resistance protein A-like domain-containing protein</fullName>
    </recommendedName>
</protein>
<evidence type="ECO:0000259" key="2">
    <source>
        <dbReference type="Pfam" id="PF02517"/>
    </source>
</evidence>
<feature type="transmembrane region" description="Helical" evidence="1">
    <location>
        <begin position="189"/>
        <end position="213"/>
    </location>
</feature>
<evidence type="ECO:0000313" key="3">
    <source>
        <dbReference type="EMBL" id="CAG9607037.1"/>
    </source>
</evidence>
<keyword evidence="1" id="KW-0472">Membrane</keyword>
<organism evidence="3 4">
    <name type="scientific">Pseudoneobacillus rhizosphaerae</name>
    <dbReference type="NCBI Taxonomy" id="2880968"/>
    <lineage>
        <taxon>Bacteria</taxon>
        <taxon>Bacillati</taxon>
        <taxon>Bacillota</taxon>
        <taxon>Bacilli</taxon>
        <taxon>Bacillales</taxon>
        <taxon>Bacillaceae</taxon>
        <taxon>Pseudoneobacillus</taxon>
    </lineage>
</organism>
<dbReference type="InterPro" id="IPR003675">
    <property type="entry name" value="Rce1/LyrA-like_dom"/>
</dbReference>
<feature type="transmembrane region" description="Helical" evidence="1">
    <location>
        <begin position="24"/>
        <end position="45"/>
    </location>
</feature>
<feature type="transmembrane region" description="Helical" evidence="1">
    <location>
        <begin position="129"/>
        <end position="149"/>
    </location>
</feature>
<evidence type="ECO:0000313" key="4">
    <source>
        <dbReference type="Proteomes" id="UP000789845"/>
    </source>
</evidence>
<dbReference type="GO" id="GO:0004175">
    <property type="term" value="F:endopeptidase activity"/>
    <property type="evidence" value="ECO:0007669"/>
    <property type="project" value="UniProtKB-ARBA"/>
</dbReference>
<dbReference type="RefSeq" id="WP_230495305.1">
    <property type="nucleotide sequence ID" value="NZ_CAKJTG010000003.1"/>
</dbReference>
<feature type="domain" description="CAAX prenyl protease 2/Lysostaphin resistance protein A-like" evidence="2">
    <location>
        <begin position="103"/>
        <end position="194"/>
    </location>
</feature>
<feature type="transmembrane region" description="Helical" evidence="1">
    <location>
        <begin position="225"/>
        <end position="245"/>
    </location>
</feature>
<dbReference type="GO" id="GO:0080120">
    <property type="term" value="P:CAAX-box protein maturation"/>
    <property type="evidence" value="ECO:0007669"/>
    <property type="project" value="UniProtKB-ARBA"/>
</dbReference>
<sequence length="259" mass="29428">MKAIIGFIVLDLYFAIGTSLLGNPFLQFGATLVFFPLAYFIAKWVGLDGLRGMGLLFHHGWKKNFFYSFLIGFSFWMLWYGIEFQTGQLEYVGMKPPAELFMPIIEVFVGFFVGSLINDLIIRGYVLNLLIGRIHIFWIFTISIVLYALDDYWYAGLSIHNIFFSILLGLSLTYAIYKTGSIWADTGIHYGLNIAYGLFYGLVGKAGGGIFIIKETGQHSTLSTLLSFVIPAIMFIFVLWFMKFYTNTKKPNMEVPFSA</sequence>
<keyword evidence="1" id="KW-1133">Transmembrane helix</keyword>
<keyword evidence="4" id="KW-1185">Reference proteome</keyword>
<proteinExistence type="predicted"/>
<feature type="transmembrane region" description="Helical" evidence="1">
    <location>
        <begin position="65"/>
        <end position="82"/>
    </location>
</feature>
<gene>
    <name evidence="3" type="ORF">NEOCIP111885_00725</name>
</gene>
<accession>A0A9C7L981</accession>
<feature type="transmembrane region" description="Helical" evidence="1">
    <location>
        <begin position="155"/>
        <end position="177"/>
    </location>
</feature>